<protein>
    <recommendedName>
        <fullName evidence="1">RNA polymerase sigma-70 region 2 domain-containing protein</fullName>
    </recommendedName>
</protein>
<proteinExistence type="predicted"/>
<feature type="domain" description="RNA polymerase sigma-70 region 2" evidence="1">
    <location>
        <begin position="36"/>
        <end position="79"/>
    </location>
</feature>
<evidence type="ECO:0000313" key="3">
    <source>
        <dbReference type="Proteomes" id="UP001145072"/>
    </source>
</evidence>
<dbReference type="Pfam" id="PF04542">
    <property type="entry name" value="Sigma70_r2"/>
    <property type="match status" value="1"/>
</dbReference>
<accession>A0A9X4AH84</accession>
<comment type="caution">
    <text evidence="2">The sequence shown here is derived from an EMBL/GenBank/DDBJ whole genome shotgun (WGS) entry which is preliminary data.</text>
</comment>
<dbReference type="GO" id="GO:0006352">
    <property type="term" value="P:DNA-templated transcription initiation"/>
    <property type="evidence" value="ECO:0007669"/>
    <property type="project" value="InterPro"/>
</dbReference>
<dbReference type="SUPFAM" id="SSF88946">
    <property type="entry name" value="Sigma2 domain of RNA polymerase sigma factors"/>
    <property type="match status" value="1"/>
</dbReference>
<dbReference type="GO" id="GO:0003700">
    <property type="term" value="F:DNA-binding transcription factor activity"/>
    <property type="evidence" value="ECO:0007669"/>
    <property type="project" value="InterPro"/>
</dbReference>
<dbReference type="RefSeq" id="WP_259866562.1">
    <property type="nucleotide sequence ID" value="NZ_JAOALK010000012.1"/>
</dbReference>
<keyword evidence="3" id="KW-1185">Reference proteome</keyword>
<gene>
    <name evidence="2" type="ORF">NC661_04940</name>
</gene>
<organism evidence="2 3">
    <name type="scientific">Aquibacillus koreensis</name>
    <dbReference type="NCBI Taxonomy" id="279446"/>
    <lineage>
        <taxon>Bacteria</taxon>
        <taxon>Bacillati</taxon>
        <taxon>Bacillota</taxon>
        <taxon>Bacilli</taxon>
        <taxon>Bacillales</taxon>
        <taxon>Bacillaceae</taxon>
        <taxon>Aquibacillus</taxon>
    </lineage>
</organism>
<name>A0A9X4AH84_9BACI</name>
<dbReference type="InterPro" id="IPR007627">
    <property type="entry name" value="RNA_pol_sigma70_r2"/>
</dbReference>
<dbReference type="AlphaFoldDB" id="A0A9X4AH84"/>
<evidence type="ECO:0000313" key="2">
    <source>
        <dbReference type="EMBL" id="MDC3419711.1"/>
    </source>
</evidence>
<evidence type="ECO:0000259" key="1">
    <source>
        <dbReference type="Pfam" id="PF04542"/>
    </source>
</evidence>
<reference evidence="2" key="1">
    <citation type="submission" date="2022-06" db="EMBL/GenBank/DDBJ databases">
        <title>Aquibacillus sp. a new bacterium isolated from soil saline samples.</title>
        <authorList>
            <person name="Galisteo C."/>
            <person name="De La Haba R."/>
            <person name="Sanchez-Porro C."/>
            <person name="Ventosa A."/>
        </authorList>
    </citation>
    <scope>NUCLEOTIDE SEQUENCE</scope>
    <source>
        <strain evidence="2">JCM 12387</strain>
    </source>
</reference>
<dbReference type="EMBL" id="JAMQJZ010000002">
    <property type="protein sequence ID" value="MDC3419711.1"/>
    <property type="molecule type" value="Genomic_DNA"/>
</dbReference>
<dbReference type="Gene3D" id="1.10.1740.10">
    <property type="match status" value="1"/>
</dbReference>
<dbReference type="InterPro" id="IPR013325">
    <property type="entry name" value="RNA_pol_sigma_r2"/>
</dbReference>
<sequence>MDLQVLHCNMEILSLLHKLDEGLEQDVERQQFHTGYHDHSNDVYNYIFFMIGEHDVAKDLLQDTFLRAYDKMHHFNGGNERSDWWFFHSCFK</sequence>
<dbReference type="Proteomes" id="UP001145072">
    <property type="component" value="Unassembled WGS sequence"/>
</dbReference>